<proteinExistence type="predicted"/>
<protein>
    <submittedName>
        <fullName evidence="1">Uncharacterized protein</fullName>
    </submittedName>
</protein>
<organism evidence="1 2">
    <name type="scientific">Saccharopolyspora taberi</name>
    <dbReference type="NCBI Taxonomy" id="60895"/>
    <lineage>
        <taxon>Bacteria</taxon>
        <taxon>Bacillati</taxon>
        <taxon>Actinomycetota</taxon>
        <taxon>Actinomycetes</taxon>
        <taxon>Pseudonocardiales</taxon>
        <taxon>Pseudonocardiaceae</taxon>
        <taxon>Saccharopolyspora</taxon>
    </lineage>
</organism>
<name>A0ABN3V745_9PSEU</name>
<sequence length="68" mass="7399">MKRYTEVWLTISGVAGPDERVTVLTVVLPADAELERDGASTFNALLMCDRDGTGLARRVRHIARDAAA</sequence>
<dbReference type="EMBL" id="BAAAUX010000006">
    <property type="protein sequence ID" value="GAA2781347.1"/>
    <property type="molecule type" value="Genomic_DNA"/>
</dbReference>
<dbReference type="Proteomes" id="UP001500979">
    <property type="component" value="Unassembled WGS sequence"/>
</dbReference>
<accession>A0ABN3V745</accession>
<keyword evidence="2" id="KW-1185">Reference proteome</keyword>
<evidence type="ECO:0000313" key="2">
    <source>
        <dbReference type="Proteomes" id="UP001500979"/>
    </source>
</evidence>
<evidence type="ECO:0000313" key="1">
    <source>
        <dbReference type="EMBL" id="GAA2781347.1"/>
    </source>
</evidence>
<gene>
    <name evidence="1" type="ORF">GCM10010470_14080</name>
</gene>
<dbReference type="RefSeq" id="WP_344678620.1">
    <property type="nucleotide sequence ID" value="NZ_BAAAUX010000006.1"/>
</dbReference>
<comment type="caution">
    <text evidence="1">The sequence shown here is derived from an EMBL/GenBank/DDBJ whole genome shotgun (WGS) entry which is preliminary data.</text>
</comment>
<reference evidence="1 2" key="1">
    <citation type="journal article" date="2019" name="Int. J. Syst. Evol. Microbiol.">
        <title>The Global Catalogue of Microorganisms (GCM) 10K type strain sequencing project: providing services to taxonomists for standard genome sequencing and annotation.</title>
        <authorList>
            <consortium name="The Broad Institute Genomics Platform"/>
            <consortium name="The Broad Institute Genome Sequencing Center for Infectious Disease"/>
            <person name="Wu L."/>
            <person name="Ma J."/>
        </authorList>
    </citation>
    <scope>NUCLEOTIDE SEQUENCE [LARGE SCALE GENOMIC DNA]</scope>
    <source>
        <strain evidence="1 2">JCM 9383</strain>
    </source>
</reference>